<dbReference type="EMBL" id="OE001379">
    <property type="protein sequence ID" value="CAD7456695.1"/>
    <property type="molecule type" value="Genomic_DNA"/>
</dbReference>
<organism evidence="1">
    <name type="scientific">Timema tahoe</name>
    <dbReference type="NCBI Taxonomy" id="61484"/>
    <lineage>
        <taxon>Eukaryota</taxon>
        <taxon>Metazoa</taxon>
        <taxon>Ecdysozoa</taxon>
        <taxon>Arthropoda</taxon>
        <taxon>Hexapoda</taxon>
        <taxon>Insecta</taxon>
        <taxon>Pterygota</taxon>
        <taxon>Neoptera</taxon>
        <taxon>Polyneoptera</taxon>
        <taxon>Phasmatodea</taxon>
        <taxon>Timematodea</taxon>
        <taxon>Timematoidea</taxon>
        <taxon>Timematidae</taxon>
        <taxon>Timema</taxon>
    </lineage>
</organism>
<proteinExistence type="predicted"/>
<name>A0A7R9IEB8_9NEOP</name>
<dbReference type="AlphaFoldDB" id="A0A7R9IEB8"/>
<accession>A0A7R9IEB8</accession>
<gene>
    <name evidence="1" type="ORF">TTEB3V08_LOCUS4718</name>
</gene>
<evidence type="ECO:0000313" key="1">
    <source>
        <dbReference type="EMBL" id="CAD7456695.1"/>
    </source>
</evidence>
<protein>
    <submittedName>
        <fullName evidence="1">Uncharacterized protein</fullName>
    </submittedName>
</protein>
<sequence>MTAETATTFVERRAGKTAFQHSMIEKESGLDIIMKAAEAGFFLKYRGSRVVGGVNEYETSGKARRVGRVMAITAPATWSRTAPYFSGGVLTMFLNINGYTEPRRTAFFRWNSIHVFKRKWLHESAEHRTASARTNRWKSIAPHFRGALHHPFNNPDEFYDVLPNPRLPWATPKKVGEEDGAI</sequence>
<reference evidence="1" key="1">
    <citation type="submission" date="2020-11" db="EMBL/GenBank/DDBJ databases">
        <authorList>
            <person name="Tran Van P."/>
        </authorList>
    </citation>
    <scope>NUCLEOTIDE SEQUENCE</scope>
</reference>